<evidence type="ECO:0008006" key="3">
    <source>
        <dbReference type="Google" id="ProtNLM"/>
    </source>
</evidence>
<dbReference type="AlphaFoldDB" id="A0AAN8EI47"/>
<proteinExistence type="predicted"/>
<dbReference type="EMBL" id="JAKLMC020000017">
    <property type="protein sequence ID" value="KAK5952043.1"/>
    <property type="molecule type" value="Genomic_DNA"/>
</dbReference>
<gene>
    <name evidence="1" type="ORF">OHC33_006930</name>
</gene>
<dbReference type="Proteomes" id="UP001316803">
    <property type="component" value="Unassembled WGS sequence"/>
</dbReference>
<evidence type="ECO:0000313" key="1">
    <source>
        <dbReference type="EMBL" id="KAK5952043.1"/>
    </source>
</evidence>
<sequence>MPRITDLSTEILQLIFQHLYEYCTHLLEKDEDLTERDLNFTNVINVCKGWRNIVIDTPFFDEKGREQAFDLHKGYFVNCLEGKSKLANTRYKPKGYIRYAPSAIVISDDEDEGNTDDDCIWISD</sequence>
<comment type="caution">
    <text evidence="1">The sequence shown here is derived from an EMBL/GenBank/DDBJ whole genome shotgun (WGS) entry which is preliminary data.</text>
</comment>
<evidence type="ECO:0000313" key="2">
    <source>
        <dbReference type="Proteomes" id="UP001316803"/>
    </source>
</evidence>
<reference evidence="1 2" key="1">
    <citation type="submission" date="2022-12" db="EMBL/GenBank/DDBJ databases">
        <title>Genomic features and morphological characterization of a novel Knufia sp. strain isolated from spacecraft assembly facility.</title>
        <authorList>
            <person name="Teixeira M."/>
            <person name="Chander A.M."/>
            <person name="Stajich J.E."/>
            <person name="Venkateswaran K."/>
        </authorList>
    </citation>
    <scope>NUCLEOTIDE SEQUENCE [LARGE SCALE GENOMIC DNA]</scope>
    <source>
        <strain evidence="1 2">FJI-L2-BK-P2</strain>
    </source>
</reference>
<protein>
    <recommendedName>
        <fullName evidence="3">F-box domain-containing protein</fullName>
    </recommendedName>
</protein>
<keyword evidence="2" id="KW-1185">Reference proteome</keyword>
<organism evidence="1 2">
    <name type="scientific">Knufia fluminis</name>
    <dbReference type="NCBI Taxonomy" id="191047"/>
    <lineage>
        <taxon>Eukaryota</taxon>
        <taxon>Fungi</taxon>
        <taxon>Dikarya</taxon>
        <taxon>Ascomycota</taxon>
        <taxon>Pezizomycotina</taxon>
        <taxon>Eurotiomycetes</taxon>
        <taxon>Chaetothyriomycetidae</taxon>
        <taxon>Chaetothyriales</taxon>
        <taxon>Trichomeriaceae</taxon>
        <taxon>Knufia</taxon>
    </lineage>
</organism>
<name>A0AAN8EI47_9EURO</name>
<accession>A0AAN8EI47</accession>